<dbReference type="AlphaFoldDB" id="A0A239FDQ2"/>
<dbReference type="PANTHER" id="PTHR40037:SF1">
    <property type="entry name" value="PHOSPHOESTERASE SAOUHSC_00951-RELATED"/>
    <property type="match status" value="1"/>
</dbReference>
<dbReference type="GO" id="GO:0016874">
    <property type="term" value="F:ligase activity"/>
    <property type="evidence" value="ECO:0007669"/>
    <property type="project" value="UniProtKB-KW"/>
</dbReference>
<dbReference type="InterPro" id="IPR009097">
    <property type="entry name" value="Cyclic_Pdiesterase"/>
</dbReference>
<dbReference type="Pfam" id="PF13563">
    <property type="entry name" value="2_5_RNA_ligase2"/>
    <property type="match status" value="1"/>
</dbReference>
<accession>A0A239FDQ2</accession>
<evidence type="ECO:0000313" key="1">
    <source>
        <dbReference type="EMBL" id="SNS54885.1"/>
    </source>
</evidence>
<name>A0A239FDQ2_9ACTN</name>
<dbReference type="OrthoDB" id="358773at2"/>
<reference evidence="1 2" key="1">
    <citation type="submission" date="2017-06" db="EMBL/GenBank/DDBJ databases">
        <authorList>
            <person name="Kim H.J."/>
            <person name="Triplett B.A."/>
        </authorList>
    </citation>
    <scope>NUCLEOTIDE SEQUENCE [LARGE SCALE GENOMIC DNA]</scope>
    <source>
        <strain evidence="1 2">CGMCC 4.1858</strain>
    </source>
</reference>
<dbReference type="PANTHER" id="PTHR40037">
    <property type="entry name" value="PHOSPHOESTERASE YJCG-RELATED"/>
    <property type="match status" value="1"/>
</dbReference>
<sequence>MIGVSIAVPEPYGSLLQQRRAGYGDPLAYCIPTHVTLLPPTEVDTALLPAFREHLAEVAATGRAFPMRLEGTASFRPVTPVVFVDLVQGALHCAELQERVRSGPVRRELQFPYHPHVTIGHGIPDEALDRAESELADFAAAWTVNCFSLYEQDDEGVWRSVRDYPFGGAAGHALVPHQTGACEPLSPAPAGGPPHG</sequence>
<protein>
    <submittedName>
        <fullName evidence="1">2'-5' RNA ligase</fullName>
    </submittedName>
</protein>
<dbReference type="SUPFAM" id="SSF55144">
    <property type="entry name" value="LigT-like"/>
    <property type="match status" value="1"/>
</dbReference>
<evidence type="ECO:0000313" key="2">
    <source>
        <dbReference type="Proteomes" id="UP000198280"/>
    </source>
</evidence>
<keyword evidence="1" id="KW-0436">Ligase</keyword>
<gene>
    <name evidence="1" type="ORF">SAMN05216252_106442</name>
</gene>
<organism evidence="1 2">
    <name type="scientific">Actinacidiphila glaucinigra</name>
    <dbReference type="NCBI Taxonomy" id="235986"/>
    <lineage>
        <taxon>Bacteria</taxon>
        <taxon>Bacillati</taxon>
        <taxon>Actinomycetota</taxon>
        <taxon>Actinomycetes</taxon>
        <taxon>Kitasatosporales</taxon>
        <taxon>Streptomycetaceae</taxon>
        <taxon>Actinacidiphila</taxon>
    </lineage>
</organism>
<dbReference type="Gene3D" id="3.90.1140.10">
    <property type="entry name" value="Cyclic phosphodiesterase"/>
    <property type="match status" value="1"/>
</dbReference>
<dbReference type="Proteomes" id="UP000198280">
    <property type="component" value="Unassembled WGS sequence"/>
</dbReference>
<keyword evidence="2" id="KW-1185">Reference proteome</keyword>
<dbReference type="EMBL" id="FZOF01000006">
    <property type="protein sequence ID" value="SNS54885.1"/>
    <property type="molecule type" value="Genomic_DNA"/>
</dbReference>
<dbReference type="InterPro" id="IPR050580">
    <property type="entry name" value="2H_phosphoesterase_YjcG-like"/>
</dbReference>
<proteinExistence type="predicted"/>